<dbReference type="PANTHER" id="PTHR34846:SF5">
    <property type="entry name" value="CARBOXYMUCONOLACTONE DECARBOXYLASE-LIKE DOMAIN-CONTAINING PROTEIN"/>
    <property type="match status" value="1"/>
</dbReference>
<name>M2QNG2_9PSEU</name>
<feature type="domain" description="Carboxymuconolactone decarboxylase-like" evidence="1">
    <location>
        <begin position="46"/>
        <end position="126"/>
    </location>
</feature>
<evidence type="ECO:0000313" key="3">
    <source>
        <dbReference type="Proteomes" id="UP000014137"/>
    </source>
</evidence>
<reference evidence="2 3" key="1">
    <citation type="submission" date="2012-10" db="EMBL/GenBank/DDBJ databases">
        <title>Genome assembly of Amycolatopsis azurea DSM 43854.</title>
        <authorList>
            <person name="Khatri I."/>
            <person name="Kaur I."/>
            <person name="Subramanian S."/>
            <person name="Mayilraj S."/>
        </authorList>
    </citation>
    <scope>NUCLEOTIDE SEQUENCE [LARGE SCALE GENOMIC DNA]</scope>
    <source>
        <strain evidence="2 3">DSM 43854</strain>
    </source>
</reference>
<dbReference type="AlphaFoldDB" id="M2QNG2"/>
<dbReference type="Proteomes" id="UP000014137">
    <property type="component" value="Unassembled WGS sequence"/>
</dbReference>
<dbReference type="InterPro" id="IPR029032">
    <property type="entry name" value="AhpD-like"/>
</dbReference>
<dbReference type="PANTHER" id="PTHR34846">
    <property type="entry name" value="4-CARBOXYMUCONOLACTONE DECARBOXYLASE FAMILY PROTEIN (AFU_ORTHOLOGUE AFUA_6G11590)"/>
    <property type="match status" value="1"/>
</dbReference>
<dbReference type="Gene3D" id="1.20.1290.10">
    <property type="entry name" value="AhpD-like"/>
    <property type="match status" value="1"/>
</dbReference>
<comment type="caution">
    <text evidence="2">The sequence shown here is derived from an EMBL/GenBank/DDBJ whole genome shotgun (WGS) entry which is preliminary data.</text>
</comment>
<dbReference type="SUPFAM" id="SSF69118">
    <property type="entry name" value="AhpD-like"/>
    <property type="match status" value="1"/>
</dbReference>
<protein>
    <recommendedName>
        <fullName evidence="1">Carboxymuconolactone decarboxylase-like domain-containing protein</fullName>
    </recommendedName>
</protein>
<dbReference type="GO" id="GO:0051920">
    <property type="term" value="F:peroxiredoxin activity"/>
    <property type="evidence" value="ECO:0007669"/>
    <property type="project" value="InterPro"/>
</dbReference>
<sequence length="187" mass="20164">MVMARVAPLTPPYEADVEEALRKWMPPGVAQDPLALFRLLQRHPGLASRMRVLGAGLLAHGELPALDREIVIARVTARCGCRYEWGVHAAVFASAVGLTPEQVEATVTGGSGHPAWSRRHRALIAAVDELHDTATVSADAWAALAEHYPVSQLLEFLVLAGWYRTIAYVANGVGLDEEPWGAPYPAG</sequence>
<dbReference type="InterPro" id="IPR003779">
    <property type="entry name" value="CMD-like"/>
</dbReference>
<gene>
    <name evidence="2" type="ORF">C791_1225</name>
</gene>
<dbReference type="PATRIC" id="fig|1238180.3.peg.1967"/>
<organism evidence="2 3">
    <name type="scientific">Amycolatopsis azurea DSM 43854</name>
    <dbReference type="NCBI Taxonomy" id="1238180"/>
    <lineage>
        <taxon>Bacteria</taxon>
        <taxon>Bacillati</taxon>
        <taxon>Actinomycetota</taxon>
        <taxon>Actinomycetes</taxon>
        <taxon>Pseudonocardiales</taxon>
        <taxon>Pseudonocardiaceae</taxon>
        <taxon>Amycolatopsis</taxon>
    </lineage>
</organism>
<dbReference type="EMBL" id="ANMG01000015">
    <property type="protein sequence ID" value="EMD28226.1"/>
    <property type="molecule type" value="Genomic_DNA"/>
</dbReference>
<dbReference type="Pfam" id="PF02627">
    <property type="entry name" value="CMD"/>
    <property type="match status" value="1"/>
</dbReference>
<accession>M2QNG2</accession>
<evidence type="ECO:0000259" key="1">
    <source>
        <dbReference type="Pfam" id="PF02627"/>
    </source>
</evidence>
<evidence type="ECO:0000313" key="2">
    <source>
        <dbReference type="EMBL" id="EMD28226.1"/>
    </source>
</evidence>
<proteinExistence type="predicted"/>